<evidence type="ECO:0000259" key="3">
    <source>
        <dbReference type="PROSITE" id="PS51253"/>
    </source>
</evidence>
<feature type="domain" description="HTH CENPB-type" evidence="3">
    <location>
        <begin position="66"/>
        <end position="138"/>
    </location>
</feature>
<dbReference type="InterPro" id="IPR006600">
    <property type="entry name" value="HTH_CenpB_DNA-bd_dom"/>
</dbReference>
<dbReference type="GO" id="GO:0005634">
    <property type="term" value="C:nucleus"/>
    <property type="evidence" value="ECO:0007669"/>
    <property type="project" value="UniProtKB-SubCell"/>
</dbReference>
<sequence length="346" mass="40581">MFPTKCQHKNVTSHLKCKILESIEKTHDVRQVAEIFGVRKSTVYDIKKNKEKIQSFVSRTFHGVGKRKVMRKAEHPEMEDALYTWFLKQRGNYVPISSEILRTKAKLFYKEITGKDDFPASSGWMDKSKSQYRIHHLKVCGEKISNDVDAVKPFQEKFLNVVHEMQLNPEQTDPENLSWKKNIRKSWFQLWPLVPEDEDVEECISLAELKTKLRSHLDADLNKIKESLLIIDPANNLTSDQIKEWVLGQNENVDCNLMEAQIVEETLNRNHEDDEDEPECVEEENIPRIEHAAAIKDFKVCEQWAEENDVDLKDILLLRRLKETAENFIIRNKKKQTKIETYCKEA</sequence>
<reference evidence="4" key="1">
    <citation type="journal article" date="2023" name="Insect Mol. Biol.">
        <title>Genome sequencing provides insights into the evolution of gene families encoding plant cell wall-degrading enzymes in longhorned beetles.</title>
        <authorList>
            <person name="Shin N.R."/>
            <person name="Okamura Y."/>
            <person name="Kirsch R."/>
            <person name="Pauchet Y."/>
        </authorList>
    </citation>
    <scope>NUCLEOTIDE SEQUENCE</scope>
    <source>
        <strain evidence="4">RBIC_L_NR</strain>
    </source>
</reference>
<dbReference type="Gene3D" id="1.10.10.60">
    <property type="entry name" value="Homeodomain-like"/>
    <property type="match status" value="2"/>
</dbReference>
<comment type="caution">
    <text evidence="4">The sequence shown here is derived from an EMBL/GenBank/DDBJ whole genome shotgun (WGS) entry which is preliminary data.</text>
</comment>
<protein>
    <recommendedName>
        <fullName evidence="3">HTH CENPB-type domain-containing protein</fullName>
    </recommendedName>
</protein>
<gene>
    <name evidence="4" type="ORF">NQ314_018280</name>
</gene>
<dbReference type="Proteomes" id="UP001162156">
    <property type="component" value="Unassembled WGS sequence"/>
</dbReference>
<organism evidence="4 5">
    <name type="scientific">Rhamnusium bicolor</name>
    <dbReference type="NCBI Taxonomy" id="1586634"/>
    <lineage>
        <taxon>Eukaryota</taxon>
        <taxon>Metazoa</taxon>
        <taxon>Ecdysozoa</taxon>
        <taxon>Arthropoda</taxon>
        <taxon>Hexapoda</taxon>
        <taxon>Insecta</taxon>
        <taxon>Pterygota</taxon>
        <taxon>Neoptera</taxon>
        <taxon>Endopterygota</taxon>
        <taxon>Coleoptera</taxon>
        <taxon>Polyphaga</taxon>
        <taxon>Cucujiformia</taxon>
        <taxon>Chrysomeloidea</taxon>
        <taxon>Cerambycidae</taxon>
        <taxon>Lepturinae</taxon>
        <taxon>Rhagiini</taxon>
        <taxon>Rhamnusium</taxon>
    </lineage>
</organism>
<evidence type="ECO:0000313" key="5">
    <source>
        <dbReference type="Proteomes" id="UP001162156"/>
    </source>
</evidence>
<name>A0AAV8WTI3_9CUCU</name>
<evidence type="ECO:0000313" key="4">
    <source>
        <dbReference type="EMBL" id="KAJ8929081.1"/>
    </source>
</evidence>
<evidence type="ECO:0000256" key="2">
    <source>
        <dbReference type="ARBA" id="ARBA00023125"/>
    </source>
</evidence>
<dbReference type="Pfam" id="PF03221">
    <property type="entry name" value="HTH_Tnp_Tc5"/>
    <property type="match status" value="1"/>
</dbReference>
<keyword evidence="2" id="KW-0238">DNA-binding</keyword>
<proteinExistence type="predicted"/>
<keyword evidence="5" id="KW-1185">Reference proteome</keyword>
<evidence type="ECO:0000256" key="1">
    <source>
        <dbReference type="ARBA" id="ARBA00004123"/>
    </source>
</evidence>
<dbReference type="PANTHER" id="PTHR19303">
    <property type="entry name" value="TRANSPOSON"/>
    <property type="match status" value="1"/>
</dbReference>
<dbReference type="SMART" id="SM00674">
    <property type="entry name" value="CENPB"/>
    <property type="match status" value="1"/>
</dbReference>
<dbReference type="AlphaFoldDB" id="A0AAV8WTI3"/>
<dbReference type="GO" id="GO:0003677">
    <property type="term" value="F:DNA binding"/>
    <property type="evidence" value="ECO:0007669"/>
    <property type="project" value="UniProtKB-KW"/>
</dbReference>
<accession>A0AAV8WTI3</accession>
<comment type="subcellular location">
    <subcellularLocation>
        <location evidence="1">Nucleus</location>
    </subcellularLocation>
</comment>
<dbReference type="SUPFAM" id="SSF46689">
    <property type="entry name" value="Homeodomain-like"/>
    <property type="match status" value="2"/>
</dbReference>
<dbReference type="InterPro" id="IPR050863">
    <property type="entry name" value="CenT-Element_Derived"/>
</dbReference>
<dbReference type="PROSITE" id="PS51253">
    <property type="entry name" value="HTH_CENPB"/>
    <property type="match status" value="1"/>
</dbReference>
<dbReference type="EMBL" id="JANEYF010005136">
    <property type="protein sequence ID" value="KAJ8929081.1"/>
    <property type="molecule type" value="Genomic_DNA"/>
</dbReference>
<dbReference type="InterPro" id="IPR009057">
    <property type="entry name" value="Homeodomain-like_sf"/>
</dbReference>
<dbReference type="PANTHER" id="PTHR19303:SF16">
    <property type="entry name" value="JERKY PROTEIN HOMOLOG-LIKE"/>
    <property type="match status" value="1"/>
</dbReference>